<dbReference type="InterPro" id="IPR039537">
    <property type="entry name" value="Retrotran_Ty1/copia-like"/>
</dbReference>
<comment type="caution">
    <text evidence="3">The sequence shown here is derived from an EMBL/GenBank/DDBJ whole genome shotgun (WGS) entry which is preliminary data.</text>
</comment>
<reference evidence="3" key="1">
    <citation type="journal article" date="2019" name="Sci. Rep.">
        <title>Draft genome of Tanacetum cinerariifolium, the natural source of mosquito coil.</title>
        <authorList>
            <person name="Yamashiro T."/>
            <person name="Shiraishi A."/>
            <person name="Satake H."/>
            <person name="Nakayama K."/>
        </authorList>
    </citation>
    <scope>NUCLEOTIDE SEQUENCE</scope>
</reference>
<accession>A0A6L2NIL7</accession>
<protein>
    <submittedName>
        <fullName evidence="3">Putative ribonuclease H-like domain-containing protein</fullName>
    </submittedName>
</protein>
<dbReference type="Gene3D" id="3.30.420.10">
    <property type="entry name" value="Ribonuclease H-like superfamily/Ribonuclease H"/>
    <property type="match status" value="1"/>
</dbReference>
<dbReference type="GO" id="GO:0003676">
    <property type="term" value="F:nucleic acid binding"/>
    <property type="evidence" value="ECO:0007669"/>
    <property type="project" value="InterPro"/>
</dbReference>
<dbReference type="PROSITE" id="PS50994">
    <property type="entry name" value="INTEGRASE"/>
    <property type="match status" value="1"/>
</dbReference>
<dbReference type="InterPro" id="IPR001584">
    <property type="entry name" value="Integrase_cat-core"/>
</dbReference>
<dbReference type="SUPFAM" id="SSF53098">
    <property type="entry name" value="Ribonuclease H-like"/>
    <property type="match status" value="1"/>
</dbReference>
<evidence type="ECO:0000259" key="2">
    <source>
        <dbReference type="PROSITE" id="PS50994"/>
    </source>
</evidence>
<feature type="compositionally biased region" description="Polar residues" evidence="1">
    <location>
        <begin position="116"/>
        <end position="128"/>
    </location>
</feature>
<feature type="region of interest" description="Disordered" evidence="1">
    <location>
        <begin position="116"/>
        <end position="154"/>
    </location>
</feature>
<organism evidence="3">
    <name type="scientific">Tanacetum cinerariifolium</name>
    <name type="common">Dalmatian daisy</name>
    <name type="synonym">Chrysanthemum cinerariifolium</name>
    <dbReference type="NCBI Taxonomy" id="118510"/>
    <lineage>
        <taxon>Eukaryota</taxon>
        <taxon>Viridiplantae</taxon>
        <taxon>Streptophyta</taxon>
        <taxon>Embryophyta</taxon>
        <taxon>Tracheophyta</taxon>
        <taxon>Spermatophyta</taxon>
        <taxon>Magnoliopsida</taxon>
        <taxon>eudicotyledons</taxon>
        <taxon>Gunneridae</taxon>
        <taxon>Pentapetalae</taxon>
        <taxon>asterids</taxon>
        <taxon>campanulids</taxon>
        <taxon>Asterales</taxon>
        <taxon>Asteraceae</taxon>
        <taxon>Asteroideae</taxon>
        <taxon>Anthemideae</taxon>
        <taxon>Anthemidinae</taxon>
        <taxon>Tanacetum</taxon>
    </lineage>
</organism>
<dbReference type="InterPro" id="IPR036397">
    <property type="entry name" value="RNaseH_sf"/>
</dbReference>
<dbReference type="GO" id="GO:0015074">
    <property type="term" value="P:DNA integration"/>
    <property type="evidence" value="ECO:0007669"/>
    <property type="project" value="InterPro"/>
</dbReference>
<feature type="compositionally biased region" description="Low complexity" evidence="1">
    <location>
        <begin position="545"/>
        <end position="562"/>
    </location>
</feature>
<name>A0A6L2NIL7_TANCI</name>
<proteinExistence type="predicted"/>
<feature type="region of interest" description="Disordered" evidence="1">
    <location>
        <begin position="174"/>
        <end position="202"/>
    </location>
</feature>
<dbReference type="InterPro" id="IPR012337">
    <property type="entry name" value="RNaseH-like_sf"/>
</dbReference>
<feature type="domain" description="Integrase catalytic" evidence="2">
    <location>
        <begin position="370"/>
        <end position="466"/>
    </location>
</feature>
<dbReference type="EMBL" id="BKCJ010008891">
    <property type="protein sequence ID" value="GEU84425.1"/>
    <property type="molecule type" value="Genomic_DNA"/>
</dbReference>
<gene>
    <name evidence="3" type="ORF">Tci_056403</name>
</gene>
<sequence length="644" mass="72009">MSTQQDIYAVGFENRPPMLNKDNYVPWSSRIIKYARSRPNGKMIVYSIENGPYVRRMIATPGEPDLPVHVPESFHEQTNEELTENDIKRMDADEEAIQTILLGLPEDIYAAVDSVDNTKTTRPQPKSNTKNDRVLSASKSSQNKNKEVDVEEHHRKLLLSRNKKHMSYEWLVHTARTRRPQPKGNTRKDSVPSASKSSEVKKNVIVEDHHRTLLLSKNKKTMSSECNNIKLAIQNDKYEIICDTCKQCLVTANHDACFPSSMNALNSRANNLCANVSLSENQKRHRTQVWKPKQVGSKERLAFGQFCDADLEVAFRRNTYFIRDPDGVDLLKGNHSTNLYTINLYDMASASPISLMARATPTNLQAPVIIVRADNGTEFKNHTLKEYFNSVGITHETSTAKTRQQNVVVERRNRTLVEAARTMLIFSHASLFLWAEAIATACYTQNQTMNITFDELSAMAFEQNSSRPGLQGMTSEQISFELELTYAPSTITPQRPSERDLDILFEPFHNEYLGGRLSTVPRAIPTALVLQNLHALTARMSFQDSSPAPTNSSNTPVSSHNVDAPSQQHAQQLRNLTPSPTASAVDNISNAVFEGDLFVNAFATPSTESVVSSTQYDSGFELTGFSDADYAGCKDTFKGTSGEA</sequence>
<feature type="compositionally biased region" description="Basic and acidic residues" evidence="1">
    <location>
        <begin position="144"/>
        <end position="154"/>
    </location>
</feature>
<dbReference type="AlphaFoldDB" id="A0A6L2NIL7"/>
<evidence type="ECO:0000256" key="1">
    <source>
        <dbReference type="SAM" id="MobiDB-lite"/>
    </source>
</evidence>
<dbReference type="PANTHER" id="PTHR42648">
    <property type="entry name" value="TRANSPOSASE, PUTATIVE-RELATED"/>
    <property type="match status" value="1"/>
</dbReference>
<feature type="region of interest" description="Disordered" evidence="1">
    <location>
        <begin position="543"/>
        <end position="571"/>
    </location>
</feature>
<dbReference type="PANTHER" id="PTHR42648:SF18">
    <property type="entry name" value="RETROTRANSPOSON, UNCLASSIFIED-LIKE PROTEIN"/>
    <property type="match status" value="1"/>
</dbReference>
<evidence type="ECO:0000313" key="3">
    <source>
        <dbReference type="EMBL" id="GEU84425.1"/>
    </source>
</evidence>